<proteinExistence type="predicted"/>
<dbReference type="Proteomes" id="UP000078542">
    <property type="component" value="Unassembled WGS sequence"/>
</dbReference>
<feature type="non-terminal residue" evidence="2">
    <location>
        <position position="1"/>
    </location>
</feature>
<evidence type="ECO:0000313" key="2">
    <source>
        <dbReference type="EMBL" id="KYN07449.1"/>
    </source>
</evidence>
<accession>A0A195D4U3</accession>
<reference evidence="2 3" key="1">
    <citation type="submission" date="2016-03" db="EMBL/GenBank/DDBJ databases">
        <title>Cyphomyrmex costatus WGS genome.</title>
        <authorList>
            <person name="Nygaard S."/>
            <person name="Hu H."/>
            <person name="Boomsma J."/>
            <person name="Zhang G."/>
        </authorList>
    </citation>
    <scope>NUCLEOTIDE SEQUENCE [LARGE SCALE GENOMIC DNA]</scope>
    <source>
        <strain evidence="2">MS0001</strain>
        <tissue evidence="2">Whole body</tissue>
    </source>
</reference>
<sequence>RMWLQRTSLQNSNGTTSAPFRHSSTNASFNSPSESIVHHFAFFSSSSKRIVRRKGTSFLREEGDG</sequence>
<dbReference type="AlphaFoldDB" id="A0A195D4U3"/>
<dbReference type="EMBL" id="KQ976885">
    <property type="protein sequence ID" value="KYN07449.1"/>
    <property type="molecule type" value="Genomic_DNA"/>
</dbReference>
<keyword evidence="3" id="KW-1185">Reference proteome</keyword>
<protein>
    <submittedName>
        <fullName evidence="2">Uncharacterized protein</fullName>
    </submittedName>
</protein>
<organism evidence="2 3">
    <name type="scientific">Cyphomyrmex costatus</name>
    <dbReference type="NCBI Taxonomy" id="456900"/>
    <lineage>
        <taxon>Eukaryota</taxon>
        <taxon>Metazoa</taxon>
        <taxon>Ecdysozoa</taxon>
        <taxon>Arthropoda</taxon>
        <taxon>Hexapoda</taxon>
        <taxon>Insecta</taxon>
        <taxon>Pterygota</taxon>
        <taxon>Neoptera</taxon>
        <taxon>Endopterygota</taxon>
        <taxon>Hymenoptera</taxon>
        <taxon>Apocrita</taxon>
        <taxon>Aculeata</taxon>
        <taxon>Formicoidea</taxon>
        <taxon>Formicidae</taxon>
        <taxon>Myrmicinae</taxon>
        <taxon>Cyphomyrmex</taxon>
    </lineage>
</organism>
<name>A0A195D4U3_9HYME</name>
<feature type="region of interest" description="Disordered" evidence="1">
    <location>
        <begin position="1"/>
        <end position="29"/>
    </location>
</feature>
<evidence type="ECO:0000313" key="3">
    <source>
        <dbReference type="Proteomes" id="UP000078542"/>
    </source>
</evidence>
<gene>
    <name evidence="2" type="ORF">ALC62_01651</name>
</gene>
<evidence type="ECO:0000256" key="1">
    <source>
        <dbReference type="SAM" id="MobiDB-lite"/>
    </source>
</evidence>